<name>A0ACD3Q4E8_LARCR</name>
<sequence>MTDGNGSLRRSGSFGKIRDALRRSSEMLVKKLQGSGPQEPRNPGMKRASSLNFLNKSAEETTQGTKRQQRGPIQTQLPDWLDRDKRRRDTVWGFVGW</sequence>
<dbReference type="EMBL" id="CM011697">
    <property type="protein sequence ID" value="TMS02021.1"/>
    <property type="molecule type" value="Genomic_DNA"/>
</dbReference>
<protein>
    <submittedName>
        <fullName evidence="1">Uncharacterized protein</fullName>
    </submittedName>
</protein>
<gene>
    <name evidence="1" type="ORF">E3U43_007561</name>
</gene>
<evidence type="ECO:0000313" key="2">
    <source>
        <dbReference type="Proteomes" id="UP000793456"/>
    </source>
</evidence>
<comment type="caution">
    <text evidence="1">The sequence shown here is derived from an EMBL/GenBank/DDBJ whole genome shotgun (WGS) entry which is preliminary data.</text>
</comment>
<keyword evidence="2" id="KW-1185">Reference proteome</keyword>
<proteinExistence type="predicted"/>
<organism evidence="1 2">
    <name type="scientific">Larimichthys crocea</name>
    <name type="common">Large yellow croaker</name>
    <name type="synonym">Pseudosciaena crocea</name>
    <dbReference type="NCBI Taxonomy" id="215358"/>
    <lineage>
        <taxon>Eukaryota</taxon>
        <taxon>Metazoa</taxon>
        <taxon>Chordata</taxon>
        <taxon>Craniata</taxon>
        <taxon>Vertebrata</taxon>
        <taxon>Euteleostomi</taxon>
        <taxon>Actinopterygii</taxon>
        <taxon>Neopterygii</taxon>
        <taxon>Teleostei</taxon>
        <taxon>Neoteleostei</taxon>
        <taxon>Acanthomorphata</taxon>
        <taxon>Eupercaria</taxon>
        <taxon>Sciaenidae</taxon>
        <taxon>Larimichthys</taxon>
    </lineage>
</organism>
<evidence type="ECO:0000313" key="1">
    <source>
        <dbReference type="EMBL" id="TMS02021.1"/>
    </source>
</evidence>
<dbReference type="Proteomes" id="UP000793456">
    <property type="component" value="Chromosome XXIV"/>
</dbReference>
<accession>A0ACD3Q4E8</accession>
<reference evidence="1" key="1">
    <citation type="submission" date="2018-11" db="EMBL/GenBank/DDBJ databases">
        <title>The sequence and de novo assembly of Larimichthys crocea genome using PacBio and Hi-C technologies.</title>
        <authorList>
            <person name="Xu P."/>
            <person name="Chen B."/>
            <person name="Zhou Z."/>
            <person name="Ke Q."/>
            <person name="Wu Y."/>
            <person name="Bai H."/>
            <person name="Pu F."/>
        </authorList>
    </citation>
    <scope>NUCLEOTIDE SEQUENCE</scope>
    <source>
        <tissue evidence="1">Muscle</tissue>
    </source>
</reference>